<sequence>MSGALRLLCDANPMAYGSSSALLSILDHLDADATALVRDVTAEVLAVDGAVDRTLAVDVKDPAAVDRAIEGRHFDAALVVSNLSCVEVYRQRGIPIFFVDILYWYTARKDHPVWTHAARTYAQAFPGVRERIESLTSRPPAIVGPLIRTTPARSTVAQGTLVNLGGVRSRFIDPARAPMFIDCVAHILREVEPLLPPGPILVAAGEDACRTLRSRLPPRATAACLPQADYLQALADAALFLSAPGLNAIFEALWRDIPLVFLPPQNATQVLQLARYEAGALVPPGINLPRLDPTLHLPAQIEDEEAYTRCVLDTLQRISRSTDALNAMVHHVADQIHRAPERLEACRAWRASLGEPGGPTLAADIDRWWHERARP</sequence>
<gene>
    <name evidence="1" type="ORF">CAP_3754</name>
</gene>
<evidence type="ECO:0000313" key="1">
    <source>
        <dbReference type="EMBL" id="EYF04943.1"/>
    </source>
</evidence>
<dbReference type="OrthoDB" id="5497619at2"/>
<evidence type="ECO:0000313" key="2">
    <source>
        <dbReference type="Proteomes" id="UP000019678"/>
    </source>
</evidence>
<dbReference type="Gene3D" id="3.40.50.2000">
    <property type="entry name" value="Glycogen Phosphorylase B"/>
    <property type="match status" value="1"/>
</dbReference>
<dbReference type="Proteomes" id="UP000019678">
    <property type="component" value="Unassembled WGS sequence"/>
</dbReference>
<dbReference type="RefSeq" id="WP_156040943.1">
    <property type="nucleotide sequence ID" value="NZ_ASRX01000028.1"/>
</dbReference>
<dbReference type="EMBL" id="ASRX01000028">
    <property type="protein sequence ID" value="EYF04943.1"/>
    <property type="molecule type" value="Genomic_DNA"/>
</dbReference>
<organism evidence="1 2">
    <name type="scientific">Chondromyces apiculatus DSM 436</name>
    <dbReference type="NCBI Taxonomy" id="1192034"/>
    <lineage>
        <taxon>Bacteria</taxon>
        <taxon>Pseudomonadati</taxon>
        <taxon>Myxococcota</taxon>
        <taxon>Polyangia</taxon>
        <taxon>Polyangiales</taxon>
        <taxon>Polyangiaceae</taxon>
        <taxon>Chondromyces</taxon>
    </lineage>
</organism>
<keyword evidence="2" id="KW-1185">Reference proteome</keyword>
<dbReference type="SUPFAM" id="SSF53756">
    <property type="entry name" value="UDP-Glycosyltransferase/glycogen phosphorylase"/>
    <property type="match status" value="1"/>
</dbReference>
<protein>
    <submittedName>
        <fullName evidence="1">Uncharacterized protein</fullName>
    </submittedName>
</protein>
<dbReference type="STRING" id="1192034.CAP_3754"/>
<name>A0A017T6Q4_9BACT</name>
<proteinExistence type="predicted"/>
<reference evidence="1 2" key="1">
    <citation type="submission" date="2013-05" db="EMBL/GenBank/DDBJ databases">
        <title>Genome assembly of Chondromyces apiculatus DSM 436.</title>
        <authorList>
            <person name="Sharma G."/>
            <person name="Khatri I."/>
            <person name="Kaur C."/>
            <person name="Mayilraj S."/>
            <person name="Subramanian S."/>
        </authorList>
    </citation>
    <scope>NUCLEOTIDE SEQUENCE [LARGE SCALE GENOMIC DNA]</scope>
    <source>
        <strain evidence="1 2">DSM 436</strain>
    </source>
</reference>
<comment type="caution">
    <text evidence="1">The sequence shown here is derived from an EMBL/GenBank/DDBJ whole genome shotgun (WGS) entry which is preliminary data.</text>
</comment>
<dbReference type="eggNOG" id="ENOG5033HQW">
    <property type="taxonomic scope" value="Bacteria"/>
</dbReference>
<accession>A0A017T6Q4</accession>
<dbReference type="AlphaFoldDB" id="A0A017T6Q4"/>